<feature type="transmembrane region" description="Helical" evidence="6">
    <location>
        <begin position="176"/>
        <end position="203"/>
    </location>
</feature>
<name>A0A4Z1HF38_9HELO</name>
<keyword evidence="2 6" id="KW-0812">Transmembrane</keyword>
<dbReference type="InterPro" id="IPR049326">
    <property type="entry name" value="Rhodopsin_dom_fungi"/>
</dbReference>
<feature type="transmembrane region" description="Helical" evidence="6">
    <location>
        <begin position="215"/>
        <end position="242"/>
    </location>
</feature>
<evidence type="ECO:0000256" key="1">
    <source>
        <dbReference type="ARBA" id="ARBA00004141"/>
    </source>
</evidence>
<evidence type="ECO:0000256" key="4">
    <source>
        <dbReference type="ARBA" id="ARBA00023136"/>
    </source>
</evidence>
<evidence type="ECO:0000256" key="6">
    <source>
        <dbReference type="SAM" id="Phobius"/>
    </source>
</evidence>
<feature type="transmembrane region" description="Helical" evidence="6">
    <location>
        <begin position="98"/>
        <end position="123"/>
    </location>
</feature>
<dbReference type="OrthoDB" id="5022096at2759"/>
<organism evidence="8 9">
    <name type="scientific">Botryotinia convoluta</name>
    <dbReference type="NCBI Taxonomy" id="54673"/>
    <lineage>
        <taxon>Eukaryota</taxon>
        <taxon>Fungi</taxon>
        <taxon>Dikarya</taxon>
        <taxon>Ascomycota</taxon>
        <taxon>Pezizomycotina</taxon>
        <taxon>Leotiomycetes</taxon>
        <taxon>Helotiales</taxon>
        <taxon>Sclerotiniaceae</taxon>
        <taxon>Botryotinia</taxon>
    </lineage>
</organism>
<keyword evidence="4 6" id="KW-0472">Membrane</keyword>
<dbReference type="GO" id="GO:0016020">
    <property type="term" value="C:membrane"/>
    <property type="evidence" value="ECO:0007669"/>
    <property type="project" value="UniProtKB-SubCell"/>
</dbReference>
<evidence type="ECO:0000313" key="8">
    <source>
        <dbReference type="EMBL" id="TGO43733.1"/>
    </source>
</evidence>
<feature type="transmembrane region" description="Helical" evidence="6">
    <location>
        <begin position="15"/>
        <end position="40"/>
    </location>
</feature>
<gene>
    <name evidence="8" type="ORF">BCON_0974g00020</name>
</gene>
<evidence type="ECO:0000256" key="5">
    <source>
        <dbReference type="ARBA" id="ARBA00038359"/>
    </source>
</evidence>
<evidence type="ECO:0000256" key="3">
    <source>
        <dbReference type="ARBA" id="ARBA00022989"/>
    </source>
</evidence>
<dbReference type="PANTHER" id="PTHR33048:SF146">
    <property type="entry name" value="INTEGRAL MEMBRANE PROTEIN"/>
    <property type="match status" value="1"/>
</dbReference>
<feature type="transmembrane region" description="Helical" evidence="6">
    <location>
        <begin position="52"/>
        <end position="78"/>
    </location>
</feature>
<dbReference type="Pfam" id="PF20684">
    <property type="entry name" value="Fung_rhodopsin"/>
    <property type="match status" value="1"/>
</dbReference>
<dbReference type="EMBL" id="PQXN01000972">
    <property type="protein sequence ID" value="TGO43733.1"/>
    <property type="molecule type" value="Genomic_DNA"/>
</dbReference>
<dbReference type="InterPro" id="IPR052337">
    <property type="entry name" value="SAT4-like"/>
</dbReference>
<dbReference type="AlphaFoldDB" id="A0A4Z1HF38"/>
<protein>
    <recommendedName>
        <fullName evidence="7">Rhodopsin domain-containing protein</fullName>
    </recommendedName>
</protein>
<dbReference type="Proteomes" id="UP000297527">
    <property type="component" value="Unassembled WGS sequence"/>
</dbReference>
<evidence type="ECO:0000259" key="7">
    <source>
        <dbReference type="Pfam" id="PF20684"/>
    </source>
</evidence>
<reference evidence="8 9" key="1">
    <citation type="submission" date="2017-12" db="EMBL/GenBank/DDBJ databases">
        <title>Comparative genomics of Botrytis spp.</title>
        <authorList>
            <person name="Valero-Jimenez C.A."/>
            <person name="Tapia P."/>
            <person name="Veloso J."/>
            <person name="Silva-Moreno E."/>
            <person name="Staats M."/>
            <person name="Valdes J.H."/>
            <person name="Van Kan J.A.L."/>
        </authorList>
    </citation>
    <scope>NUCLEOTIDE SEQUENCE [LARGE SCALE GENOMIC DNA]</scope>
    <source>
        <strain evidence="8 9">MUCL11595</strain>
    </source>
</reference>
<comment type="subcellular location">
    <subcellularLocation>
        <location evidence="1">Membrane</location>
        <topology evidence="1">Multi-pass membrane protein</topology>
    </subcellularLocation>
</comment>
<feature type="transmembrane region" description="Helical" evidence="6">
    <location>
        <begin position="135"/>
        <end position="156"/>
    </location>
</feature>
<evidence type="ECO:0000256" key="2">
    <source>
        <dbReference type="ARBA" id="ARBA00022692"/>
    </source>
</evidence>
<proteinExistence type="inferred from homology"/>
<dbReference type="PANTHER" id="PTHR33048">
    <property type="entry name" value="PTH11-LIKE INTEGRAL MEMBRANE PROTEIN (AFU_ORTHOLOGUE AFUA_5G11245)"/>
    <property type="match status" value="1"/>
</dbReference>
<sequence length="369" mass="40855">MSSVQYPHAGGDVDIGYRLTTIVCVSISLATIAVSLRIYARAKIVRKVGLDDWLILLAVLLGLLASVTEEIGVYYGGIGRHSFYLTPKQKLLASKYSVISQAFCIMALCVAKISICISLLRILQGSRAPWTRGTLWGTVVLQFVVNTGVMMCLLLQCRPTQKIWNQALHGSCWNPIVFVKLAQLQGGVAAFSDWSLSLIPIWIIKNLHLDKRNKVILCILMGLGIITGICAIVRTVYLIPYFDQKDPTYTNVNLLIWAGLERNIACIVACVPACRPLGKQFVQMVSHTSSRYRTRRTGYSEQSGQHELSKVRNRSKFVPGTKDSLDQNQSTYHLKATATAGSARSEESTFPLQNNNAIRATTTVRMDTV</sequence>
<comment type="similarity">
    <text evidence="5">Belongs to the SAT4 family.</text>
</comment>
<comment type="caution">
    <text evidence="8">The sequence shown here is derived from an EMBL/GenBank/DDBJ whole genome shotgun (WGS) entry which is preliminary data.</text>
</comment>
<keyword evidence="3 6" id="KW-1133">Transmembrane helix</keyword>
<feature type="domain" description="Rhodopsin" evidence="7">
    <location>
        <begin position="36"/>
        <end position="277"/>
    </location>
</feature>
<keyword evidence="9" id="KW-1185">Reference proteome</keyword>
<evidence type="ECO:0000313" key="9">
    <source>
        <dbReference type="Proteomes" id="UP000297527"/>
    </source>
</evidence>
<accession>A0A4Z1HF38</accession>